<dbReference type="Proteomes" id="UP001156670">
    <property type="component" value="Unassembled WGS sequence"/>
</dbReference>
<proteinExistence type="predicted"/>
<evidence type="ECO:0000313" key="1">
    <source>
        <dbReference type="EMBL" id="GLQ95130.1"/>
    </source>
</evidence>
<name>A0ABQ5XXJ1_9GAMM</name>
<accession>A0ABQ5XXJ1</accession>
<dbReference type="EMBL" id="BSOB01000057">
    <property type="protein sequence ID" value="GLQ95130.1"/>
    <property type="molecule type" value="Genomic_DNA"/>
</dbReference>
<evidence type="ECO:0000313" key="2">
    <source>
        <dbReference type="Proteomes" id="UP001156670"/>
    </source>
</evidence>
<comment type="caution">
    <text evidence="1">The sequence shown here is derived from an EMBL/GenBank/DDBJ whole genome shotgun (WGS) entry which is preliminary data.</text>
</comment>
<protein>
    <submittedName>
        <fullName evidence="1">Uncharacterized protein</fullName>
    </submittedName>
</protein>
<organism evidence="1 2">
    <name type="scientific">Dyella acidisoli</name>
    <dbReference type="NCBI Taxonomy" id="1867834"/>
    <lineage>
        <taxon>Bacteria</taxon>
        <taxon>Pseudomonadati</taxon>
        <taxon>Pseudomonadota</taxon>
        <taxon>Gammaproteobacteria</taxon>
        <taxon>Lysobacterales</taxon>
        <taxon>Rhodanobacteraceae</taxon>
        <taxon>Dyella</taxon>
    </lineage>
</organism>
<reference evidence="2" key="1">
    <citation type="journal article" date="2019" name="Int. J. Syst. Evol. Microbiol.">
        <title>The Global Catalogue of Microorganisms (GCM) 10K type strain sequencing project: providing services to taxonomists for standard genome sequencing and annotation.</title>
        <authorList>
            <consortium name="The Broad Institute Genomics Platform"/>
            <consortium name="The Broad Institute Genome Sequencing Center for Infectious Disease"/>
            <person name="Wu L."/>
            <person name="Ma J."/>
        </authorList>
    </citation>
    <scope>NUCLEOTIDE SEQUENCE [LARGE SCALE GENOMIC DNA]</scope>
    <source>
        <strain evidence="2">NBRC 111980</strain>
    </source>
</reference>
<sequence>MSAIPSPDPRDDQPLRDGTSLMAFLHVLKKAHKALVGPNAAHQRFLLMSTRGHAKKYIEEIMPLLLKKRAEHRLMREKRHKGRQETA</sequence>
<keyword evidence="2" id="KW-1185">Reference proteome</keyword>
<gene>
    <name evidence="1" type="ORF">GCM10007901_40850</name>
</gene>
<dbReference type="RefSeq" id="WP_284322814.1">
    <property type="nucleotide sequence ID" value="NZ_BSOB01000057.1"/>
</dbReference>